<evidence type="ECO:0000313" key="2">
    <source>
        <dbReference type="Proteomes" id="UP001510562"/>
    </source>
</evidence>
<proteinExistence type="predicted"/>
<protein>
    <submittedName>
        <fullName evidence="1">Anaerobic ribonucleoside-triphosphate reductase</fullName>
        <ecNumber evidence="1">1.17.4.2</ecNumber>
    </submittedName>
</protein>
<evidence type="ECO:0000313" key="1">
    <source>
        <dbReference type="EMBL" id="AKP44787.1"/>
    </source>
</evidence>
<keyword evidence="1" id="KW-0560">Oxidoreductase</keyword>
<keyword evidence="2" id="KW-1185">Reference proteome</keyword>
<gene>
    <name evidence="1" type="ORF">CDIF1296T_phi113</name>
</gene>
<reference evidence="1 2" key="1">
    <citation type="journal article" date="2015" name="Genome Announc.">
        <title>Complete Genome Sequence of the Novel Temperate Clostridium difficile Phage phiCDIF1296T.</title>
        <authorList>
            <person name="Wittmann J."/>
            <person name="Riedel T."/>
            <person name="Bunk B."/>
            <person name="Sproer C."/>
            <person name="Gronow S."/>
            <person name="Overmann J."/>
        </authorList>
    </citation>
    <scope>NUCLEOTIDE SEQUENCE [LARGE SCALE GENOMIC DNA]</scope>
    <source>
        <strain evidence="2">ATCC 9689 / DSM 1296 / BCRC 10642 / JCM 1296 / NCIMB 10666 / NCTC 11209 / 90556-M6S</strain>
    </source>
</reference>
<dbReference type="EMBL" id="CP011970">
    <property type="protein sequence ID" value="AKP44787.1"/>
    <property type="molecule type" value="Genomic_DNA"/>
</dbReference>
<dbReference type="EC" id="1.17.4.2" evidence="1"/>
<organism evidence="1 2">
    <name type="scientific">Clostridioides difficile ATCC 9689 = DSM 1296</name>
    <dbReference type="NCBI Taxonomy" id="1121308"/>
    <lineage>
        <taxon>Bacteria</taxon>
        <taxon>Bacillati</taxon>
        <taxon>Bacillota</taxon>
        <taxon>Clostridia</taxon>
        <taxon>Peptostreptococcales</taxon>
        <taxon>Peptostreptococcaceae</taxon>
        <taxon>Clostridioides</taxon>
    </lineage>
</organism>
<sequence length="741" mass="84630">MKNVIKRDGRIVPFDEKKIINAIEKSFLSLRNKGKSEVFDRELATLIAKKIKNKPCEKMHIEDIQDIIEFSLMASKKKDVAKEYITYREKRNIARGRKTYNDYMSIVNTESNDITKENANMNADTPAGMMMKFASEATKTFTDHVLLSEEAKEAMMDNYIHIHDKDYYPTKSLTCIQHPLDKIFNNGFRAGHGSSRPTKRIETSSILGCISLETVQNEMHGGQAIPAFDFYNAPSVRKTFIEEIKNIEIKDDIDLSHLYNIEIEDYIIKDLKELDSEKRNVQHAINRTVWRVHQSMESFIHNMNTIHSRGGNQVVFSSINYGTDTSAEGRCIIREILKSTYEGVGNGETPIFPIQIWKVKEGVNYNPTDRNYDLYELACKVSAKRFFPNFLNLDATFNKHVKWKMCDPNRYIYEVATMGCRTRVFEDLHGEKTSIGRGNLSFTTLNLVKMALEAKEKYPNNEANRVAEFIFLLDKYSDVVARQLYDRYLFQCTAKAKQFPLLMSGLWKNSENLNPNDDVSEVLKHGTLGVGFIGLAECLIALIGEHHGESEKAQKLGLEIISLLKSKVEKYKKKYNLNYSVLGTPAEGLSGKFTQKDKKIFGEIKNITDKDYYTNSSHVPVWYNCNVEHKAKIEAPYHELEGGGHIFYVELDGDATHNPKAIMKVVDLMKKYNMGYGSVNHTRSRCMNCGFENADSELKECPKCGSNSINIIQRITGYLVGTTDSWNNAKLAELKDRVTHG</sequence>
<name>A0ACA7UQ49_CLODI</name>
<accession>A0ACA7UQ49</accession>
<dbReference type="Proteomes" id="UP001510562">
    <property type="component" value="Chromosome"/>
</dbReference>